<name>A0A074Z2D7_OPIVI</name>
<dbReference type="EMBL" id="KL596984">
    <property type="protein sequence ID" value="KER21206.1"/>
    <property type="molecule type" value="Genomic_DNA"/>
</dbReference>
<dbReference type="CTD" id="20324584"/>
<proteinExistence type="predicted"/>
<dbReference type="RefSeq" id="XP_009175046.1">
    <property type="nucleotide sequence ID" value="XM_009176782.1"/>
</dbReference>
<dbReference type="Proteomes" id="UP000054324">
    <property type="component" value="Unassembled WGS sequence"/>
</dbReference>
<dbReference type="GeneID" id="20324584"/>
<dbReference type="AlphaFoldDB" id="A0A074Z2D7"/>
<gene>
    <name evidence="1" type="ORF">T265_10416</name>
</gene>
<dbReference type="KEGG" id="ovi:T265_10416"/>
<organism evidence="1 2">
    <name type="scientific">Opisthorchis viverrini</name>
    <name type="common">Southeast Asian liver fluke</name>
    <dbReference type="NCBI Taxonomy" id="6198"/>
    <lineage>
        <taxon>Eukaryota</taxon>
        <taxon>Metazoa</taxon>
        <taxon>Spiralia</taxon>
        <taxon>Lophotrochozoa</taxon>
        <taxon>Platyhelminthes</taxon>
        <taxon>Trematoda</taxon>
        <taxon>Digenea</taxon>
        <taxon>Opisthorchiida</taxon>
        <taxon>Opisthorchiata</taxon>
        <taxon>Opisthorchiidae</taxon>
        <taxon>Opisthorchis</taxon>
    </lineage>
</organism>
<reference evidence="1 2" key="1">
    <citation type="submission" date="2013-11" db="EMBL/GenBank/DDBJ databases">
        <title>Opisthorchis viverrini - life in the bile duct.</title>
        <authorList>
            <person name="Young N.D."/>
            <person name="Nagarajan N."/>
            <person name="Lin S.J."/>
            <person name="Korhonen P.K."/>
            <person name="Jex A.R."/>
            <person name="Hall R.S."/>
            <person name="Safavi-Hemami H."/>
            <person name="Kaewkong W."/>
            <person name="Bertrand D."/>
            <person name="Gao S."/>
            <person name="Seet Q."/>
            <person name="Wongkham S."/>
            <person name="Teh B.T."/>
            <person name="Wongkham C."/>
            <person name="Intapan P.M."/>
            <person name="Maleewong W."/>
            <person name="Yang X."/>
            <person name="Hu M."/>
            <person name="Wang Z."/>
            <person name="Hofmann A."/>
            <person name="Sternberg P.W."/>
            <person name="Tan P."/>
            <person name="Wang J."/>
            <person name="Gasser R.B."/>
        </authorList>
    </citation>
    <scope>NUCLEOTIDE SEQUENCE [LARGE SCALE GENOMIC DNA]</scope>
</reference>
<evidence type="ECO:0000313" key="2">
    <source>
        <dbReference type="Proteomes" id="UP000054324"/>
    </source>
</evidence>
<protein>
    <submittedName>
        <fullName evidence="1">Uncharacterized protein</fullName>
    </submittedName>
</protein>
<keyword evidence="2" id="KW-1185">Reference proteome</keyword>
<sequence length="63" mass="7478">MIRCNGLFLLEALFQTEDFDPHMYKLLFAEVIVFVMIAFSKQNILQAVEERFLHVRLKHPVQV</sequence>
<accession>A0A074Z2D7</accession>
<evidence type="ECO:0000313" key="1">
    <source>
        <dbReference type="EMBL" id="KER21206.1"/>
    </source>
</evidence>